<keyword evidence="2" id="KW-0732">Signal</keyword>
<evidence type="ECO:0000313" key="3">
    <source>
        <dbReference type="EMBL" id="KAH7079699.1"/>
    </source>
</evidence>
<dbReference type="Proteomes" id="UP000813461">
    <property type="component" value="Unassembled WGS sequence"/>
</dbReference>
<dbReference type="AlphaFoldDB" id="A0A8K0R1U6"/>
<protein>
    <submittedName>
        <fullName evidence="3">Uncharacterized protein</fullName>
    </submittedName>
</protein>
<sequence>MHSLASLFFLITPSSITIWFQTMSSLTQNQHSSTLPEAQVDFLHTLSILRAQSKTLTAAISALGEECARYQRGEWREMTAGRGTALILELVDLKKKLDEMKERSKEVQRRTVLWMKDAGEYDGEMFVGVEGFDEAGELVEEVRVRAEDGQDKGI</sequence>
<evidence type="ECO:0000313" key="4">
    <source>
        <dbReference type="Proteomes" id="UP000813461"/>
    </source>
</evidence>
<evidence type="ECO:0000256" key="2">
    <source>
        <dbReference type="SAM" id="SignalP"/>
    </source>
</evidence>
<feature type="chain" id="PRO_5035422856" evidence="2">
    <location>
        <begin position="18"/>
        <end position="154"/>
    </location>
</feature>
<gene>
    <name evidence="3" type="ORF">FB567DRAFT_127328</name>
</gene>
<keyword evidence="4" id="KW-1185">Reference proteome</keyword>
<feature type="signal peptide" evidence="2">
    <location>
        <begin position="1"/>
        <end position="17"/>
    </location>
</feature>
<organism evidence="3 4">
    <name type="scientific">Paraphoma chrysanthemicola</name>
    <dbReference type="NCBI Taxonomy" id="798071"/>
    <lineage>
        <taxon>Eukaryota</taxon>
        <taxon>Fungi</taxon>
        <taxon>Dikarya</taxon>
        <taxon>Ascomycota</taxon>
        <taxon>Pezizomycotina</taxon>
        <taxon>Dothideomycetes</taxon>
        <taxon>Pleosporomycetidae</taxon>
        <taxon>Pleosporales</taxon>
        <taxon>Pleosporineae</taxon>
        <taxon>Phaeosphaeriaceae</taxon>
        <taxon>Paraphoma</taxon>
    </lineage>
</organism>
<comment type="caution">
    <text evidence="3">The sequence shown here is derived from an EMBL/GenBank/DDBJ whole genome shotgun (WGS) entry which is preliminary data.</text>
</comment>
<feature type="coiled-coil region" evidence="1">
    <location>
        <begin position="83"/>
        <end position="110"/>
    </location>
</feature>
<evidence type="ECO:0000256" key="1">
    <source>
        <dbReference type="SAM" id="Coils"/>
    </source>
</evidence>
<reference evidence="3" key="1">
    <citation type="journal article" date="2021" name="Nat. Commun.">
        <title>Genetic determinants of endophytism in the Arabidopsis root mycobiome.</title>
        <authorList>
            <person name="Mesny F."/>
            <person name="Miyauchi S."/>
            <person name="Thiergart T."/>
            <person name="Pickel B."/>
            <person name="Atanasova L."/>
            <person name="Karlsson M."/>
            <person name="Huettel B."/>
            <person name="Barry K.W."/>
            <person name="Haridas S."/>
            <person name="Chen C."/>
            <person name="Bauer D."/>
            <person name="Andreopoulos W."/>
            <person name="Pangilinan J."/>
            <person name="LaButti K."/>
            <person name="Riley R."/>
            <person name="Lipzen A."/>
            <person name="Clum A."/>
            <person name="Drula E."/>
            <person name="Henrissat B."/>
            <person name="Kohler A."/>
            <person name="Grigoriev I.V."/>
            <person name="Martin F.M."/>
            <person name="Hacquard S."/>
        </authorList>
    </citation>
    <scope>NUCLEOTIDE SEQUENCE</scope>
    <source>
        <strain evidence="3">MPI-SDFR-AT-0120</strain>
    </source>
</reference>
<name>A0A8K0R1U6_9PLEO</name>
<accession>A0A8K0R1U6</accession>
<keyword evidence="1" id="KW-0175">Coiled coil</keyword>
<dbReference type="EMBL" id="JAGMVJ010000016">
    <property type="protein sequence ID" value="KAH7079699.1"/>
    <property type="molecule type" value="Genomic_DNA"/>
</dbReference>
<proteinExistence type="predicted"/>